<protein>
    <submittedName>
        <fullName evidence="1">Uncharacterized protein</fullName>
    </submittedName>
</protein>
<dbReference type="GeneID" id="26642395"/>
<sequence length="96" mass="10563">MDNMKVVAPEESIVSLIPAGSIIIDNGGNSYLVIERMAEEVGEHDRVILQSFNGQSRHEIAKNSPYPVTGEEVAGAVGNIFRVFTPEEYFVQLVKN</sequence>
<evidence type="ECO:0000313" key="1">
    <source>
        <dbReference type="EMBL" id="AGR46952.1"/>
    </source>
</evidence>
<name>S5MT44_9CAUD</name>
<reference evidence="1 2" key="1">
    <citation type="journal article" date="2014" name="Genome Announc.">
        <title>Genome Sequences of Three Novel Bacillus cereus Bacteriophages.</title>
        <authorList>
            <person name="Grose J.H."/>
            <person name="Jensen J.D."/>
            <person name="Merrill B.D."/>
            <person name="Fisher J.N."/>
            <person name="Burnett S.H."/>
            <person name="Breakwell D.P."/>
        </authorList>
    </citation>
    <scope>NUCLEOTIDE SEQUENCE [LARGE SCALE GENOMIC DNA]</scope>
</reference>
<proteinExistence type="predicted"/>
<gene>
    <name evidence="1" type="ORF">SHANETTE_52</name>
</gene>
<evidence type="ECO:0000313" key="2">
    <source>
        <dbReference type="Proteomes" id="UP000015093"/>
    </source>
</evidence>
<dbReference type="Proteomes" id="UP000015093">
    <property type="component" value="Segment"/>
</dbReference>
<dbReference type="RefSeq" id="YP_009216050.1">
    <property type="nucleotide sequence ID" value="NC_028983.1"/>
</dbReference>
<keyword evidence="2" id="KW-1185">Reference proteome</keyword>
<dbReference type="EMBL" id="KC595513">
    <property type="protein sequence ID" value="AGR46952.1"/>
    <property type="molecule type" value="Genomic_DNA"/>
</dbReference>
<dbReference type="KEGG" id="vg:26642395"/>
<accession>S5MT44</accession>
<organism evidence="1 2">
    <name type="scientific">Bacillus phage Shanette</name>
    <dbReference type="NCBI Taxonomy" id="1296656"/>
    <lineage>
        <taxon>Viruses</taxon>
        <taxon>Duplodnaviria</taxon>
        <taxon>Heunggongvirae</taxon>
        <taxon>Uroviricota</taxon>
        <taxon>Caudoviricetes</taxon>
        <taxon>Herelleviridae</taxon>
        <taxon>Spounavirinae</taxon>
        <taxon>Siminovitchvirus</taxon>
        <taxon>Siminovitchvirus shanette</taxon>
    </lineage>
</organism>